<dbReference type="eggNOG" id="COG0793">
    <property type="taxonomic scope" value="Bacteria"/>
</dbReference>
<evidence type="ECO:0000256" key="3">
    <source>
        <dbReference type="ARBA" id="ARBA00022490"/>
    </source>
</evidence>
<feature type="region of interest" description="Disordered" evidence="9">
    <location>
        <begin position="537"/>
        <end position="583"/>
    </location>
</feature>
<dbReference type="STRING" id="493475.GARC_3528"/>
<dbReference type="InterPro" id="IPR005151">
    <property type="entry name" value="Tail-specific_protease"/>
</dbReference>
<dbReference type="Gene3D" id="3.30.750.44">
    <property type="match status" value="1"/>
</dbReference>
<dbReference type="Gene3D" id="2.120.10.60">
    <property type="entry name" value="Tricorn protease N-terminal domain"/>
    <property type="match status" value="1"/>
</dbReference>
<keyword evidence="4 7" id="KW-0645">Protease</keyword>
<keyword evidence="3 7" id="KW-0963">Cytoplasm</keyword>
<dbReference type="PIRSF" id="PIRSF036421">
    <property type="entry name" value="Tricorn_protease"/>
    <property type="match status" value="1"/>
</dbReference>
<dbReference type="InterPro" id="IPR028204">
    <property type="entry name" value="Tricorn_C1"/>
</dbReference>
<evidence type="ECO:0000256" key="6">
    <source>
        <dbReference type="ARBA" id="ARBA00022825"/>
    </source>
</evidence>
<organism evidence="11 12">
    <name type="scientific">Paraglaciecola arctica BSs20135</name>
    <dbReference type="NCBI Taxonomy" id="493475"/>
    <lineage>
        <taxon>Bacteria</taxon>
        <taxon>Pseudomonadati</taxon>
        <taxon>Pseudomonadota</taxon>
        <taxon>Gammaproteobacteria</taxon>
        <taxon>Alteromonadales</taxon>
        <taxon>Alteromonadaceae</taxon>
        <taxon>Paraglaciecola</taxon>
    </lineage>
</organism>
<dbReference type="EC" id="3.4.21.-" evidence="7"/>
<dbReference type="Gene3D" id="2.130.10.10">
    <property type="entry name" value="YVTN repeat-like/Quinoprotein amine dehydrogenase"/>
    <property type="match status" value="1"/>
</dbReference>
<dbReference type="SUPFAM" id="SSF69304">
    <property type="entry name" value="Tricorn protease N-terminal domain"/>
    <property type="match status" value="1"/>
</dbReference>
<feature type="compositionally biased region" description="Basic and acidic residues" evidence="9">
    <location>
        <begin position="551"/>
        <end position="566"/>
    </location>
</feature>
<dbReference type="Pfam" id="PF03572">
    <property type="entry name" value="Peptidase_S41"/>
    <property type="match status" value="1"/>
</dbReference>
<dbReference type="PANTHER" id="PTHR43253">
    <property type="entry name" value="TRICORN PROTEASE HOMOLOG 2-RELATED"/>
    <property type="match status" value="1"/>
</dbReference>
<name>K6YQN3_9ALTE</name>
<evidence type="ECO:0000313" key="12">
    <source>
        <dbReference type="Proteomes" id="UP000006327"/>
    </source>
</evidence>
<dbReference type="PANTHER" id="PTHR43253:SF1">
    <property type="entry name" value="TRICORN PROTEASE HOMOLOG 2-RELATED"/>
    <property type="match status" value="1"/>
</dbReference>
<evidence type="ECO:0000256" key="1">
    <source>
        <dbReference type="ARBA" id="ARBA00004496"/>
    </source>
</evidence>
<evidence type="ECO:0000256" key="4">
    <source>
        <dbReference type="ARBA" id="ARBA00022670"/>
    </source>
</evidence>
<keyword evidence="5 7" id="KW-0378">Hydrolase</keyword>
<comment type="function">
    <text evidence="7">Degrades oligopeptides.</text>
</comment>
<evidence type="ECO:0000256" key="8">
    <source>
        <dbReference type="PIRSR" id="PIRSR036421-1"/>
    </source>
</evidence>
<dbReference type="InterPro" id="IPR036034">
    <property type="entry name" value="PDZ_sf"/>
</dbReference>
<gene>
    <name evidence="11" type="ORF">GARC_3528</name>
</gene>
<dbReference type="RefSeq" id="WP_007622433.1">
    <property type="nucleotide sequence ID" value="NZ_BAEO01000054.1"/>
</dbReference>
<feature type="domain" description="Tail specific protease" evidence="10">
    <location>
        <begin position="860"/>
        <end position="1054"/>
    </location>
</feature>
<dbReference type="Pfam" id="PF26550">
    <property type="entry name" value="Tricorn_2nd"/>
    <property type="match status" value="1"/>
</dbReference>
<comment type="similarity">
    <text evidence="2 7">Belongs to the peptidase S41B family.</text>
</comment>
<sequence length="1099" mass="123108">MIKFLPWLLIVASIFILPQSFAEETRLLRQPSISDSHIAFVHAADIWITDLSGQNSKRLTSTAAVESHPHFSPDGQSIAFSSNRSGTDSVYVMPTNGGQPKRLSWHAAGGSVRGWTPDGQKVLFVSGRDTAPRPINRLWTISTKGGSAELVLDQWAYNGAYSADGNQMVIDRMSRWDGEWRNYRGGQNTPLVVVDLDSLKETMIDSDSTIDIEPVWVGDTVYFLSDRDWVSNVWSYSVKRKRLKQITEFKNADIKQLGTNGKQLILEQNGDLFTFDLATEQLQKLSITLIGDFPWAETKWQDVGKKANSASLSPTGKRALMASRGEIFTVPVEHGSVRNLTQSSDAADRAPIWSPDGEHIAWFSDKGEQGYQLMLQSQDGLSELQSIAIGESKMAWEPIWSPDGKYIAFVDDDVRIRLIELATKNIKTLDVGGNNMERGRNDLAWSPDSNQLAYVKTADNNFQQIKIYSVDSQKTHFLTNKFANSLSPAWDQNSKYLYFLASTDYGLNSGWANTSSMAADAEYAPYVVSLLADETSPFAPRSDEENNEENEAPKDKPKKDDEKSADDSASAKGETEDKKSEKESVELIKIDFDNIERRILPLPMPVGNYVFTMTAPEGTVFFAKKQGEEGELELLKFDLKTREAKTFIEGIESVSISANHKKLLIKQGPKWFVVDADKPTAKPDKPFDIKLMMSLDRQKEWRQMFVEAWRYQRDYFYDKNMHGRDWNEVFSRYEPLVKHIKHRADLTYLLDMVNGELSVGHSFVFGGDFPKTAKASAGLLGADLIPKEGRWQLSRIFTAESWNPKLKGPLDQPGLKVAEGQYLVGVNGQELTSADNPYEFLDGTVDQQTVLHINDKPNFSEAWQITVKPIAKESSLRQRAWVEDNRRLVDKLSDGKLAYIWVPNTAEPGFVSFNRYFFAQQDKLGALIDERFNGGGYLDDYMVDLMSRKLRSALTNEVPNGKPLLLPLGIKGPKVLLINELAGSGGDYFPWAFRQQKVGKLIGARTWGGLVKSSVHYALVDGGALTAPDNAVFDPMNNKWVAENIGVAPDIEVYQDAKSLAKGEDPQLLRGVQELIKQLKKIKTKPITPPKFPTPAIQG</sequence>
<dbReference type="eggNOG" id="COG4946">
    <property type="taxonomic scope" value="Bacteria"/>
</dbReference>
<dbReference type="MEROPS" id="S41.006"/>
<keyword evidence="12" id="KW-1185">Reference proteome</keyword>
<feature type="active site" description="Nucleophile" evidence="8">
    <location>
        <position position="984"/>
    </location>
</feature>
<accession>K6YQN3</accession>
<dbReference type="SUPFAM" id="SSF50156">
    <property type="entry name" value="PDZ domain-like"/>
    <property type="match status" value="1"/>
</dbReference>
<dbReference type="GO" id="GO:0005737">
    <property type="term" value="C:cytoplasm"/>
    <property type="evidence" value="ECO:0007669"/>
    <property type="project" value="UniProtKB-SubCell"/>
</dbReference>
<dbReference type="Pfam" id="PF14685">
    <property type="entry name" value="PDZ_Tricorn"/>
    <property type="match status" value="1"/>
</dbReference>
<evidence type="ECO:0000313" key="11">
    <source>
        <dbReference type="EMBL" id="GAC20482.1"/>
    </source>
</evidence>
<evidence type="ECO:0000256" key="9">
    <source>
        <dbReference type="SAM" id="MobiDB-lite"/>
    </source>
</evidence>
<feature type="active site" description="Charge relay system" evidence="8">
    <location>
        <position position="1043"/>
    </location>
</feature>
<dbReference type="GO" id="GO:0006508">
    <property type="term" value="P:proteolysis"/>
    <property type="evidence" value="ECO:0007669"/>
    <property type="project" value="UniProtKB-UniRule"/>
</dbReference>
<dbReference type="GO" id="GO:0008236">
    <property type="term" value="F:serine-type peptidase activity"/>
    <property type="evidence" value="ECO:0007669"/>
    <property type="project" value="UniProtKB-UniRule"/>
</dbReference>
<feature type="compositionally biased region" description="Basic and acidic residues" evidence="9">
    <location>
        <begin position="573"/>
        <end position="583"/>
    </location>
</feature>
<dbReference type="SUPFAM" id="SSF82171">
    <property type="entry name" value="DPP6 N-terminal domain-like"/>
    <property type="match status" value="1"/>
</dbReference>
<evidence type="ECO:0000259" key="10">
    <source>
        <dbReference type="SMART" id="SM00245"/>
    </source>
</evidence>
<dbReference type="Proteomes" id="UP000006327">
    <property type="component" value="Unassembled WGS sequence"/>
</dbReference>
<dbReference type="OrthoDB" id="9758793at2"/>
<protein>
    <recommendedName>
        <fullName evidence="7">Tricorn protease homolog</fullName>
        <ecNumber evidence="7">3.4.21.-</ecNumber>
    </recommendedName>
</protein>
<dbReference type="AlphaFoldDB" id="K6YQN3"/>
<dbReference type="SMART" id="SM00245">
    <property type="entry name" value="TSPc"/>
    <property type="match status" value="1"/>
</dbReference>
<evidence type="ECO:0000256" key="2">
    <source>
        <dbReference type="ARBA" id="ARBA00008524"/>
    </source>
</evidence>
<evidence type="ECO:0000256" key="7">
    <source>
        <dbReference type="PIRNR" id="PIRNR036421"/>
    </source>
</evidence>
<dbReference type="InterPro" id="IPR015943">
    <property type="entry name" value="WD40/YVTN_repeat-like_dom_sf"/>
</dbReference>
<dbReference type="Pfam" id="PF26549">
    <property type="entry name" value="Tricorn_N"/>
    <property type="match status" value="1"/>
</dbReference>
<reference evidence="11 12" key="1">
    <citation type="journal article" date="2017" name="Antonie Van Leeuwenhoek">
        <title>Rhizobium rhizosphaerae sp. nov., a novel species isolated from rice rhizosphere.</title>
        <authorList>
            <person name="Zhao J.J."/>
            <person name="Zhang J."/>
            <person name="Zhang R.J."/>
            <person name="Zhang C.W."/>
            <person name="Yin H.Q."/>
            <person name="Zhang X.X."/>
        </authorList>
    </citation>
    <scope>NUCLEOTIDE SEQUENCE [LARGE SCALE GENOMIC DNA]</scope>
    <source>
        <strain evidence="11 12">BSs20135</strain>
    </source>
</reference>
<dbReference type="InterPro" id="IPR029414">
    <property type="entry name" value="Tricorn_PDZ"/>
</dbReference>
<proteinExistence type="inferred from homology"/>
<dbReference type="Gene3D" id="2.30.42.10">
    <property type="match status" value="1"/>
</dbReference>
<dbReference type="InterPro" id="IPR012393">
    <property type="entry name" value="Tricorn_protease"/>
</dbReference>
<dbReference type="InterPro" id="IPR029045">
    <property type="entry name" value="ClpP/crotonase-like_dom_sf"/>
</dbReference>
<dbReference type="CDD" id="cd07562">
    <property type="entry name" value="Peptidase_S41_TRI"/>
    <property type="match status" value="1"/>
</dbReference>
<dbReference type="Gene3D" id="3.90.226.10">
    <property type="entry name" value="2-enoyl-CoA Hydratase, Chain A, domain 1"/>
    <property type="match status" value="1"/>
</dbReference>
<comment type="subcellular location">
    <subcellularLocation>
        <location evidence="1 7">Cytoplasm</location>
    </subcellularLocation>
</comment>
<comment type="caution">
    <text evidence="11">The sequence shown here is derived from an EMBL/GenBank/DDBJ whole genome shotgun (WGS) entry which is preliminary data.</text>
</comment>
<feature type="active site" description="Charge relay system" evidence="8">
    <location>
        <position position="761"/>
    </location>
</feature>
<dbReference type="SUPFAM" id="SSF52096">
    <property type="entry name" value="ClpP/crotonase"/>
    <property type="match status" value="1"/>
</dbReference>
<dbReference type="EMBL" id="BAEO01000054">
    <property type="protein sequence ID" value="GAC20482.1"/>
    <property type="molecule type" value="Genomic_DNA"/>
</dbReference>
<keyword evidence="6 7" id="KW-0720">Serine protease</keyword>
<evidence type="ECO:0000256" key="5">
    <source>
        <dbReference type="ARBA" id="ARBA00022801"/>
    </source>
</evidence>
<dbReference type="Pfam" id="PF14684">
    <property type="entry name" value="Tricorn_C1"/>
    <property type="match status" value="1"/>
</dbReference>